<dbReference type="InterPro" id="IPR059188">
    <property type="entry name" value="Znf_CLPX-like"/>
</dbReference>
<dbReference type="PROSITE" id="PS51902">
    <property type="entry name" value="CLPX_ZB"/>
    <property type="match status" value="1"/>
</dbReference>
<dbReference type="OrthoDB" id="7066051at2"/>
<accession>A0A653B8J1</accession>
<dbReference type="SUPFAM" id="SSF57716">
    <property type="entry name" value="Glucocorticoid receptor-like (DNA-binding domain)"/>
    <property type="match status" value="1"/>
</dbReference>
<reference evidence="2" key="1">
    <citation type="submission" date="2018-11" db="EMBL/GenBank/DDBJ databases">
        <authorList>
            <consortium name="Genoscope - CEA"/>
            <person name="William W."/>
        </authorList>
    </citation>
    <scope>NUCLEOTIDE SEQUENCE [LARGE SCALE GENOMIC DNA]</scope>
    <source>
        <strain evidence="2">T9AD</strain>
    </source>
</reference>
<proteinExistence type="inferred from homology"/>
<gene>
    <name evidence="2" type="ORF">POT9AD_3987</name>
</gene>
<dbReference type="GO" id="GO:0051082">
    <property type="term" value="F:unfolded protein binding"/>
    <property type="evidence" value="ECO:0007669"/>
    <property type="project" value="UniProtKB-UniRule"/>
</dbReference>
<dbReference type="GO" id="GO:0008270">
    <property type="term" value="F:zinc ion binding"/>
    <property type="evidence" value="ECO:0007669"/>
    <property type="project" value="UniProtKB-UniRule"/>
</dbReference>
<feature type="binding site" evidence="1">
    <location>
        <position position="96"/>
    </location>
    <ligand>
        <name>Zn(2+)</name>
        <dbReference type="ChEBI" id="CHEBI:29105"/>
    </ligand>
</feature>
<dbReference type="AlphaFoldDB" id="A0A653B8J1"/>
<dbReference type="Gene3D" id="6.20.220.10">
    <property type="entry name" value="ClpX chaperone, C4-type zinc finger domain"/>
    <property type="match status" value="1"/>
</dbReference>
<comment type="similarity">
    <text evidence="1">Belongs to the ClpX chaperone family.</text>
</comment>
<feature type="binding site" evidence="1">
    <location>
        <position position="99"/>
    </location>
    <ligand>
        <name>Zn(2+)</name>
        <dbReference type="ChEBI" id="CHEBI:29105"/>
    </ligand>
</feature>
<keyword evidence="1" id="KW-0479">Metal-binding</keyword>
<protein>
    <submittedName>
        <fullName evidence="2">Uncharacterized protein</fullName>
    </submittedName>
</protein>
<dbReference type="EMBL" id="LR130779">
    <property type="protein sequence ID" value="VDN64962.1"/>
    <property type="molecule type" value="Genomic_DNA"/>
</dbReference>
<dbReference type="GO" id="GO:0006457">
    <property type="term" value="P:protein folding"/>
    <property type="evidence" value="ECO:0007669"/>
    <property type="project" value="UniProtKB-UniRule"/>
</dbReference>
<feature type="binding site" evidence="1">
    <location>
        <position position="123"/>
    </location>
    <ligand>
        <name>Zn(2+)</name>
        <dbReference type="ChEBI" id="CHEBI:29105"/>
    </ligand>
</feature>
<name>A0A653B8J1_ECTOL</name>
<dbReference type="InterPro" id="IPR038366">
    <property type="entry name" value="Znf_CppX_C4_sf"/>
</dbReference>
<sequence>MYFDIYVDDKKLGTFGHPDVENINISLSGAPDQNYVFAGAVCREGETQYHYHWLQEEIGHASQVRIVPVESGLVPPSIKRFEMGRAARKASEHNICEFCQRNETEVPRLIPGDSNRPGICSDCVELCREILRDQA</sequence>
<dbReference type="Pfam" id="PF06689">
    <property type="entry name" value="zf-C4_ClpX"/>
    <property type="match status" value="1"/>
</dbReference>
<organism evidence="2">
    <name type="scientific">Ectopseudomonas oleovorans</name>
    <name type="common">Pseudomonas oleovorans</name>
    <dbReference type="NCBI Taxonomy" id="301"/>
    <lineage>
        <taxon>Bacteria</taxon>
        <taxon>Pseudomonadati</taxon>
        <taxon>Pseudomonadota</taxon>
        <taxon>Gammaproteobacteria</taxon>
        <taxon>Pseudomonadales</taxon>
        <taxon>Pseudomonadaceae</taxon>
        <taxon>Ectopseudomonas</taxon>
    </lineage>
</organism>
<evidence type="ECO:0000256" key="1">
    <source>
        <dbReference type="PROSITE-ProRule" id="PRU01250"/>
    </source>
</evidence>
<feature type="binding site" evidence="1">
    <location>
        <position position="120"/>
    </location>
    <ligand>
        <name>Zn(2+)</name>
        <dbReference type="ChEBI" id="CHEBI:29105"/>
    </ligand>
</feature>
<keyword evidence="1" id="KW-0862">Zinc</keyword>
<dbReference type="InterPro" id="IPR010603">
    <property type="entry name" value="Znf_CppX_C4"/>
</dbReference>
<dbReference type="SMART" id="SM00994">
    <property type="entry name" value="zf-C4_ClpX"/>
    <property type="match status" value="1"/>
</dbReference>
<keyword evidence="1" id="KW-0143">Chaperone</keyword>
<evidence type="ECO:0000313" key="2">
    <source>
        <dbReference type="EMBL" id="VDN64962.1"/>
    </source>
</evidence>
<dbReference type="GO" id="GO:0046983">
    <property type="term" value="F:protein dimerization activity"/>
    <property type="evidence" value="ECO:0007669"/>
    <property type="project" value="UniProtKB-UniRule"/>
</dbReference>